<evidence type="ECO:0000256" key="2">
    <source>
        <dbReference type="ARBA" id="ARBA00008668"/>
    </source>
</evidence>
<dbReference type="InterPro" id="IPR036514">
    <property type="entry name" value="SGNH_hydro_sf"/>
</dbReference>
<gene>
    <name evidence="9" type="ORF">TRITD_2Av1G166110</name>
</gene>
<evidence type="ECO:0000256" key="4">
    <source>
        <dbReference type="ARBA" id="ARBA00022970"/>
    </source>
</evidence>
<sequence>MAEAKGAAAPLLAREDGRRRGGWGGATWAQTLGNVVVSIVGTGVLGLPYAFRAAGWVAGSLGVAAAGFATLYCMLLLDTIDFSDGDILCPLPNFKVKRLSTFSIFVPFPIRKIWSHIVSSITGTVDCKDKLQEEETDEPKNYTYGDFGEKCFGTIGRCLTEILILISQAGGSVAYLVFIGENLHSVFSQSMSPAGFIFAVLLPVQIALSFILSLSSLSPFSIFADVCNVLAAAVVIRKDLQLIDHPFANRSAFNGVLAIPFAFGVAVFCFEGFSMTLALESSMAERRKFRWVLSQAVVGIIVVYACFGVCGYLAYGEATKDIITLNLPNSWSSAAVKVGLCIALAFTFPVMMHPIHEIVETRLRSSGCFQKLSHGVPGAEWLGLHSSRIIMVTILTVMASCIPAFGSFVSFVGCTVCALLSFVLPTFFHLNIVGSSMSLWRRVLDYGFLLFGLGFAGFLFLSLIVHTDDKEAHGSINAIVHVKLQSKENTHQIYCSGLGGPAKFSHRPETKKKSKYRITAQMSTYKDMRAFTTMYNMIPALLVLAGVITGVRAAAPPPVPVPVPPKVPTAPPATAGPLKYPAILAFGDSIIDTGNNNYIRTIVRANFPPYGRDFPGHKATGRFTDGRISVDFLAAALGVKENVPPYLKKDLTLDDLKTGVSFASAGSGYDNATCKTMSALSMEQQLKMFLEYKAKVGTIPDKALYLLVWGSNDIVEHFTFGDPMSVEQYSDLMVQRAISYIQTLVSLGAKRIALTGVPPVGCLPSQRILSGGIRRQCAADRNQLASMFNNKVREKMAMLGAKLPGVTLTFIDLYAIFEDVIHRHEALGFKNAKDSCCGLLGLAVAVLCNFASPVCAEPAKYVFWDSYHPSSSAYKVIIDMVVEKYFRYMN</sequence>
<comment type="subcellular location">
    <subcellularLocation>
        <location evidence="1">Membrane</location>
    </subcellularLocation>
</comment>
<feature type="transmembrane region" description="Helical" evidence="7">
    <location>
        <begin position="219"/>
        <end position="236"/>
    </location>
</feature>
<dbReference type="Gramene" id="TRITD2Av1G166110.1">
    <property type="protein sequence ID" value="TRITD2Av1G166110.1"/>
    <property type="gene ID" value="TRITD2Av1G166110"/>
</dbReference>
<dbReference type="InterPro" id="IPR008265">
    <property type="entry name" value="Lipase_GDSL_AS"/>
</dbReference>
<feature type="transmembrane region" description="Helical" evidence="7">
    <location>
        <begin position="443"/>
        <end position="465"/>
    </location>
</feature>
<feature type="transmembrane region" description="Helical" evidence="7">
    <location>
        <begin position="390"/>
        <end position="423"/>
    </location>
</feature>
<proteinExistence type="inferred from homology"/>
<evidence type="ECO:0000259" key="8">
    <source>
        <dbReference type="Pfam" id="PF01490"/>
    </source>
</evidence>
<dbReference type="GO" id="GO:0006629">
    <property type="term" value="P:lipid metabolic process"/>
    <property type="evidence" value="ECO:0007669"/>
    <property type="project" value="InterPro"/>
</dbReference>
<dbReference type="PROSITE" id="PS01098">
    <property type="entry name" value="LIPASE_GDSL_SER"/>
    <property type="match status" value="1"/>
</dbReference>
<dbReference type="PANTHER" id="PTHR45642:SF47">
    <property type="match status" value="1"/>
</dbReference>
<name>A0A9R1NV22_TRITD</name>
<dbReference type="InterPro" id="IPR035669">
    <property type="entry name" value="SGNH_plant_lipase-like"/>
</dbReference>
<evidence type="ECO:0000256" key="6">
    <source>
        <dbReference type="ARBA" id="ARBA00023136"/>
    </source>
</evidence>
<evidence type="ECO:0000313" key="10">
    <source>
        <dbReference type="Proteomes" id="UP000324705"/>
    </source>
</evidence>
<keyword evidence="6 7" id="KW-0472">Membrane</keyword>
<dbReference type="EMBL" id="LT934113">
    <property type="protein sequence ID" value="VAH31672.1"/>
    <property type="molecule type" value="Genomic_DNA"/>
</dbReference>
<accession>A0A9R1NV22</accession>
<dbReference type="Pfam" id="PF01490">
    <property type="entry name" value="Aa_trans"/>
    <property type="match status" value="2"/>
</dbReference>
<keyword evidence="4" id="KW-0029">Amino-acid transport</keyword>
<dbReference type="OMA" id="ENTHQIY"/>
<keyword evidence="10" id="KW-1185">Reference proteome</keyword>
<evidence type="ECO:0000256" key="1">
    <source>
        <dbReference type="ARBA" id="ARBA00004370"/>
    </source>
</evidence>
<protein>
    <recommendedName>
        <fullName evidence="8">Amino acid transporter transmembrane domain-containing protein</fullName>
    </recommendedName>
</protein>
<feature type="domain" description="Amino acid transporter transmembrane" evidence="8">
    <location>
        <begin position="25"/>
        <end position="77"/>
    </location>
</feature>
<feature type="transmembrane region" description="Helical" evidence="7">
    <location>
        <begin position="534"/>
        <end position="555"/>
    </location>
</feature>
<dbReference type="InterPro" id="IPR050592">
    <property type="entry name" value="GDSL_lipolytic_enzyme"/>
</dbReference>
<dbReference type="PANTHER" id="PTHR45642">
    <property type="entry name" value="GDSL ESTERASE/LIPASE EXL3"/>
    <property type="match status" value="1"/>
</dbReference>
<evidence type="ECO:0000256" key="7">
    <source>
        <dbReference type="SAM" id="Phobius"/>
    </source>
</evidence>
<dbReference type="Proteomes" id="UP000324705">
    <property type="component" value="Chromosome 2A"/>
</dbReference>
<feature type="transmembrane region" description="Helical" evidence="7">
    <location>
        <begin position="162"/>
        <end position="179"/>
    </location>
</feature>
<dbReference type="InterPro" id="IPR001087">
    <property type="entry name" value="GDSL"/>
</dbReference>
<keyword evidence="5 7" id="KW-1133">Transmembrane helix</keyword>
<dbReference type="SUPFAM" id="SSF52266">
    <property type="entry name" value="SGNH hydrolase"/>
    <property type="match status" value="1"/>
</dbReference>
<feature type="transmembrane region" description="Helical" evidence="7">
    <location>
        <begin position="334"/>
        <end position="355"/>
    </location>
</feature>
<evidence type="ECO:0000256" key="5">
    <source>
        <dbReference type="ARBA" id="ARBA00022989"/>
    </source>
</evidence>
<dbReference type="Pfam" id="PF00657">
    <property type="entry name" value="Lipase_GDSL"/>
    <property type="match status" value="1"/>
</dbReference>
<keyword evidence="4" id="KW-0813">Transport</keyword>
<feature type="transmembrane region" description="Helical" evidence="7">
    <location>
        <begin position="56"/>
        <end position="77"/>
    </location>
</feature>
<feature type="transmembrane region" description="Helical" evidence="7">
    <location>
        <begin position="28"/>
        <end position="50"/>
    </location>
</feature>
<dbReference type="AlphaFoldDB" id="A0A9R1NV22"/>
<keyword evidence="3 7" id="KW-0812">Transmembrane</keyword>
<dbReference type="InterPro" id="IPR013057">
    <property type="entry name" value="AA_transpt_TM"/>
</dbReference>
<dbReference type="Gene3D" id="3.40.50.1110">
    <property type="entry name" value="SGNH hydrolase"/>
    <property type="match status" value="1"/>
</dbReference>
<feature type="transmembrane region" description="Helical" evidence="7">
    <location>
        <begin position="256"/>
        <end position="279"/>
    </location>
</feature>
<comment type="similarity">
    <text evidence="2">Belongs to the 'GDSL' lipolytic enzyme family.</text>
</comment>
<dbReference type="GO" id="GO:0016298">
    <property type="term" value="F:lipase activity"/>
    <property type="evidence" value="ECO:0007669"/>
    <property type="project" value="InterPro"/>
</dbReference>
<dbReference type="GO" id="GO:0006865">
    <property type="term" value="P:amino acid transport"/>
    <property type="evidence" value="ECO:0007669"/>
    <property type="project" value="UniProtKB-KW"/>
</dbReference>
<dbReference type="GO" id="GO:0016020">
    <property type="term" value="C:membrane"/>
    <property type="evidence" value="ECO:0007669"/>
    <property type="project" value="UniProtKB-SubCell"/>
</dbReference>
<evidence type="ECO:0000313" key="9">
    <source>
        <dbReference type="EMBL" id="VAH31672.1"/>
    </source>
</evidence>
<organism evidence="9 10">
    <name type="scientific">Triticum turgidum subsp. durum</name>
    <name type="common">Durum wheat</name>
    <name type="synonym">Triticum durum</name>
    <dbReference type="NCBI Taxonomy" id="4567"/>
    <lineage>
        <taxon>Eukaryota</taxon>
        <taxon>Viridiplantae</taxon>
        <taxon>Streptophyta</taxon>
        <taxon>Embryophyta</taxon>
        <taxon>Tracheophyta</taxon>
        <taxon>Spermatophyta</taxon>
        <taxon>Magnoliopsida</taxon>
        <taxon>Liliopsida</taxon>
        <taxon>Poales</taxon>
        <taxon>Poaceae</taxon>
        <taxon>BOP clade</taxon>
        <taxon>Pooideae</taxon>
        <taxon>Triticodae</taxon>
        <taxon>Triticeae</taxon>
        <taxon>Triticinae</taxon>
        <taxon>Triticum</taxon>
    </lineage>
</organism>
<feature type="transmembrane region" description="Helical" evidence="7">
    <location>
        <begin position="191"/>
        <end position="212"/>
    </location>
</feature>
<evidence type="ECO:0000256" key="3">
    <source>
        <dbReference type="ARBA" id="ARBA00022692"/>
    </source>
</evidence>
<feature type="transmembrane region" description="Helical" evidence="7">
    <location>
        <begin position="291"/>
        <end position="314"/>
    </location>
</feature>
<dbReference type="CDD" id="cd01837">
    <property type="entry name" value="SGNH_plant_lipase_like"/>
    <property type="match status" value="1"/>
</dbReference>
<feature type="domain" description="Amino acid transporter transmembrane" evidence="8">
    <location>
        <begin position="125"/>
        <end position="463"/>
    </location>
</feature>
<reference evidence="9 10" key="1">
    <citation type="submission" date="2017-09" db="EMBL/GenBank/DDBJ databases">
        <authorList>
            <consortium name="International Durum Wheat Genome Sequencing Consortium (IDWGSC)"/>
            <person name="Milanesi L."/>
        </authorList>
    </citation>
    <scope>NUCLEOTIDE SEQUENCE [LARGE SCALE GENOMIC DNA]</scope>
    <source>
        <strain evidence="10">cv. Svevo</strain>
    </source>
</reference>